<protein>
    <submittedName>
        <fullName evidence="2">Uncharacterized protein</fullName>
    </submittedName>
</protein>
<feature type="compositionally biased region" description="Polar residues" evidence="1">
    <location>
        <begin position="1"/>
        <end position="13"/>
    </location>
</feature>
<accession>A0A0E9Q388</accession>
<dbReference type="AlphaFoldDB" id="A0A0E9Q388"/>
<sequence length="34" mass="3939">MRGSRQGYSTERVTSQTPSQWPSSTVEYCKTTWL</sequence>
<feature type="region of interest" description="Disordered" evidence="1">
    <location>
        <begin position="1"/>
        <end position="23"/>
    </location>
</feature>
<evidence type="ECO:0000313" key="2">
    <source>
        <dbReference type="EMBL" id="JAH10987.1"/>
    </source>
</evidence>
<dbReference type="EMBL" id="GBXM01097590">
    <property type="protein sequence ID" value="JAH10987.1"/>
    <property type="molecule type" value="Transcribed_RNA"/>
</dbReference>
<organism evidence="2">
    <name type="scientific">Anguilla anguilla</name>
    <name type="common">European freshwater eel</name>
    <name type="synonym">Muraena anguilla</name>
    <dbReference type="NCBI Taxonomy" id="7936"/>
    <lineage>
        <taxon>Eukaryota</taxon>
        <taxon>Metazoa</taxon>
        <taxon>Chordata</taxon>
        <taxon>Craniata</taxon>
        <taxon>Vertebrata</taxon>
        <taxon>Euteleostomi</taxon>
        <taxon>Actinopterygii</taxon>
        <taxon>Neopterygii</taxon>
        <taxon>Teleostei</taxon>
        <taxon>Anguilliformes</taxon>
        <taxon>Anguillidae</taxon>
        <taxon>Anguilla</taxon>
    </lineage>
</organism>
<reference evidence="2" key="1">
    <citation type="submission" date="2014-11" db="EMBL/GenBank/DDBJ databases">
        <authorList>
            <person name="Amaro Gonzalez C."/>
        </authorList>
    </citation>
    <scope>NUCLEOTIDE SEQUENCE</scope>
</reference>
<feature type="compositionally biased region" description="Low complexity" evidence="1">
    <location>
        <begin position="14"/>
        <end position="23"/>
    </location>
</feature>
<proteinExistence type="predicted"/>
<evidence type="ECO:0000256" key="1">
    <source>
        <dbReference type="SAM" id="MobiDB-lite"/>
    </source>
</evidence>
<name>A0A0E9Q388_ANGAN</name>
<reference evidence="2" key="2">
    <citation type="journal article" date="2015" name="Fish Shellfish Immunol.">
        <title>Early steps in the European eel (Anguilla anguilla)-Vibrio vulnificus interaction in the gills: Role of the RtxA13 toxin.</title>
        <authorList>
            <person name="Callol A."/>
            <person name="Pajuelo D."/>
            <person name="Ebbesson L."/>
            <person name="Teles M."/>
            <person name="MacKenzie S."/>
            <person name="Amaro C."/>
        </authorList>
    </citation>
    <scope>NUCLEOTIDE SEQUENCE</scope>
</reference>